<protein>
    <submittedName>
        <fullName evidence="3">2TM domain-containing protein</fullName>
    </submittedName>
</protein>
<sequence>MENQFIKEHNYMLAKKKVEKIKAFYIHAIITVLTMPIIIVVNLKFVPHYHWFWYPLIGMSLGVFFHWFGVFGADKLGFGKDWEEKKIQQFLDKENRR</sequence>
<evidence type="ECO:0000259" key="2">
    <source>
        <dbReference type="Pfam" id="PF13239"/>
    </source>
</evidence>
<feature type="transmembrane region" description="Helical" evidence="1">
    <location>
        <begin position="21"/>
        <end position="45"/>
    </location>
</feature>
<name>A0ABP1FC42_9FLAO</name>
<comment type="caution">
    <text evidence="3">The sequence shown here is derived from an EMBL/GenBank/DDBJ whole genome shotgun (WGS) entry which is preliminary data.</text>
</comment>
<dbReference type="RefSeq" id="WP_348704666.1">
    <property type="nucleotide sequence ID" value="NZ_CAXIYA010000022.1"/>
</dbReference>
<keyword evidence="1" id="KW-1133">Transmembrane helix</keyword>
<evidence type="ECO:0000313" key="4">
    <source>
        <dbReference type="Proteomes" id="UP001497602"/>
    </source>
</evidence>
<proteinExistence type="predicted"/>
<reference evidence="3 4" key="1">
    <citation type="submission" date="2024-05" db="EMBL/GenBank/DDBJ databases">
        <authorList>
            <person name="Duchaud E."/>
        </authorList>
    </citation>
    <scope>NUCLEOTIDE SEQUENCE [LARGE SCALE GENOMIC DNA]</scope>
    <source>
        <strain evidence="3">Ena-SAMPLE-TAB-13-05-2024-13:56:06:370-140305</strain>
    </source>
</reference>
<keyword evidence="1" id="KW-0472">Membrane</keyword>
<feature type="domain" description="2TM" evidence="2">
    <location>
        <begin position="14"/>
        <end position="91"/>
    </location>
</feature>
<evidence type="ECO:0000256" key="1">
    <source>
        <dbReference type="SAM" id="Phobius"/>
    </source>
</evidence>
<accession>A0ABP1FC42</accession>
<dbReference type="Proteomes" id="UP001497602">
    <property type="component" value="Unassembled WGS sequence"/>
</dbReference>
<dbReference type="Pfam" id="PF13239">
    <property type="entry name" value="2TM"/>
    <property type="match status" value="1"/>
</dbReference>
<evidence type="ECO:0000313" key="3">
    <source>
        <dbReference type="EMBL" id="CAL2107326.1"/>
    </source>
</evidence>
<gene>
    <name evidence="3" type="ORF">T190115A13A_30172</name>
</gene>
<keyword evidence="1" id="KW-0812">Transmembrane</keyword>
<dbReference type="InterPro" id="IPR025698">
    <property type="entry name" value="2TM_dom"/>
</dbReference>
<organism evidence="3 4">
    <name type="scientific">Tenacibaculum vairaonense</name>
    <dbReference type="NCBI Taxonomy" id="3137860"/>
    <lineage>
        <taxon>Bacteria</taxon>
        <taxon>Pseudomonadati</taxon>
        <taxon>Bacteroidota</taxon>
        <taxon>Flavobacteriia</taxon>
        <taxon>Flavobacteriales</taxon>
        <taxon>Flavobacteriaceae</taxon>
        <taxon>Tenacibaculum</taxon>
    </lineage>
</organism>
<feature type="transmembrane region" description="Helical" evidence="1">
    <location>
        <begin position="51"/>
        <end position="71"/>
    </location>
</feature>
<keyword evidence="4" id="KW-1185">Reference proteome</keyword>
<dbReference type="EMBL" id="CAXJRC010000033">
    <property type="protein sequence ID" value="CAL2107326.1"/>
    <property type="molecule type" value="Genomic_DNA"/>
</dbReference>